<reference evidence="3" key="1">
    <citation type="submission" date="2010-03" db="EMBL/GenBank/DDBJ databases">
        <title>The genome sequence of Thermus scotoductus SA-01.</title>
        <authorList>
            <person name="Gounder K."/>
            <person name="Liesegang H."/>
            <person name="Brzuszkiewicz E."/>
            <person name="Wollherr A."/>
            <person name="Daniel R."/>
            <person name="Gottschalk G."/>
            <person name="van Heerden E."/>
            <person name="Litthauer D."/>
        </authorList>
    </citation>
    <scope>NUCLEOTIDE SEQUENCE [LARGE SCALE GENOMIC DNA]</scope>
    <source>
        <strain evidence="3">ATCC 700910 / SA-01</strain>
    </source>
</reference>
<sequence length="268" mass="29873">METLSYRPWQRWAAWKRLLALSLPTGFFLALSGDGGLPFLLMAIPPAFYLFSTALAPILRSSFTVALEPEGIRVGSRLYPKERFSGVEGPLGLWTRWEVRPGRLNPYRLRLGWRLGTSPLFQLVFGEEKVPLWLDLPGWDLLLLHLGLDWKEHPGLREYLGSARGLAWLNGLLHPPAELEGAWEEARKRYRQVSAWAWAGIGCIGLGFLGPQAAGSSSPLALLFLALPFLGMLLLVYPLITAFNIGRGRPGWAVAYSPFGPLEERVQG</sequence>
<dbReference type="eggNOG" id="ENOG5030PUT">
    <property type="taxonomic scope" value="Bacteria"/>
</dbReference>
<dbReference type="AlphaFoldDB" id="E8PMC6"/>
<dbReference type="RefSeq" id="WP_015717732.1">
    <property type="nucleotide sequence ID" value="NC_014974.1"/>
</dbReference>
<accession>E8PMC6</accession>
<dbReference type="EMBL" id="CP001962">
    <property type="protein sequence ID" value="ADW22467.1"/>
    <property type="molecule type" value="Genomic_DNA"/>
</dbReference>
<dbReference type="KEGG" id="tsc:TSC_c18540"/>
<dbReference type="Proteomes" id="UP000008087">
    <property type="component" value="Chromosome"/>
</dbReference>
<organism evidence="2 3">
    <name type="scientific">Thermus scotoductus (strain ATCC 700910 / SA-01)</name>
    <dbReference type="NCBI Taxonomy" id="743525"/>
    <lineage>
        <taxon>Bacteria</taxon>
        <taxon>Thermotogati</taxon>
        <taxon>Deinococcota</taxon>
        <taxon>Deinococci</taxon>
        <taxon>Thermales</taxon>
        <taxon>Thermaceae</taxon>
        <taxon>Thermus</taxon>
    </lineage>
</organism>
<dbReference type="STRING" id="743525.TSC_c18540"/>
<evidence type="ECO:0000313" key="3">
    <source>
        <dbReference type="Proteomes" id="UP000008087"/>
    </source>
</evidence>
<protein>
    <submittedName>
        <fullName evidence="2">Uncharacterized protein</fullName>
    </submittedName>
</protein>
<keyword evidence="1" id="KW-0812">Transmembrane</keyword>
<dbReference type="HOGENOM" id="CLU_1151372_0_0_0"/>
<gene>
    <name evidence="2" type="ordered locus">TSC_c18540</name>
</gene>
<evidence type="ECO:0000313" key="2">
    <source>
        <dbReference type="EMBL" id="ADW22467.1"/>
    </source>
</evidence>
<evidence type="ECO:0000256" key="1">
    <source>
        <dbReference type="SAM" id="Phobius"/>
    </source>
</evidence>
<name>E8PMC6_THESS</name>
<proteinExistence type="predicted"/>
<keyword evidence="1" id="KW-0472">Membrane</keyword>
<feature type="transmembrane region" description="Helical" evidence="1">
    <location>
        <begin position="195"/>
        <end position="214"/>
    </location>
</feature>
<reference evidence="2 3" key="2">
    <citation type="journal article" date="2011" name="BMC Genomics">
        <title>Sequence of the hyperplastic genome of the naturally competent Thermus scotoductus SA-01.</title>
        <authorList>
            <person name="Gounder K."/>
            <person name="Brzuszkiewicz E."/>
            <person name="Liesegang H."/>
            <person name="Wollherr A."/>
            <person name="Daniel R."/>
            <person name="Gottschalk G."/>
            <person name="Reva O."/>
            <person name="Kumwenda B."/>
            <person name="Srivastava M."/>
            <person name="Bricio C."/>
            <person name="Berenguer J."/>
            <person name="van Heerden E."/>
            <person name="Litthauer D."/>
        </authorList>
    </citation>
    <scope>NUCLEOTIDE SEQUENCE [LARGE SCALE GENOMIC DNA]</scope>
    <source>
        <strain evidence="3">ATCC 700910 / SA-01</strain>
    </source>
</reference>
<keyword evidence="1" id="KW-1133">Transmembrane helix</keyword>
<feature type="transmembrane region" description="Helical" evidence="1">
    <location>
        <begin position="220"/>
        <end position="240"/>
    </location>
</feature>
<feature type="transmembrane region" description="Helical" evidence="1">
    <location>
        <begin position="48"/>
        <end position="67"/>
    </location>
</feature>